<reference evidence="3 4" key="1">
    <citation type="submission" date="2020-06" db="EMBL/GenBank/DDBJ databases">
        <authorList>
            <person name="Li R."/>
            <person name="Bekaert M."/>
        </authorList>
    </citation>
    <scope>NUCLEOTIDE SEQUENCE [LARGE SCALE GENOMIC DNA]</scope>
    <source>
        <strain evidence="4">wild</strain>
    </source>
</reference>
<dbReference type="Pfam" id="PF03372">
    <property type="entry name" value="Exo_endo_phos"/>
    <property type="match status" value="1"/>
</dbReference>
<proteinExistence type="predicted"/>
<protein>
    <recommendedName>
        <fullName evidence="2">Endonuclease/exonuclease/phosphatase domain-containing protein</fullName>
    </recommendedName>
</protein>
<feature type="domain" description="Endonuclease/exonuclease/phosphatase" evidence="2">
    <location>
        <begin position="56"/>
        <end position="140"/>
    </location>
</feature>
<accession>A0A6J8ELM1</accession>
<gene>
    <name evidence="3" type="ORF">MCOR_52705</name>
</gene>
<organism evidence="3 4">
    <name type="scientific">Mytilus coruscus</name>
    <name type="common">Sea mussel</name>
    <dbReference type="NCBI Taxonomy" id="42192"/>
    <lineage>
        <taxon>Eukaryota</taxon>
        <taxon>Metazoa</taxon>
        <taxon>Spiralia</taxon>
        <taxon>Lophotrochozoa</taxon>
        <taxon>Mollusca</taxon>
        <taxon>Bivalvia</taxon>
        <taxon>Autobranchia</taxon>
        <taxon>Pteriomorphia</taxon>
        <taxon>Mytilida</taxon>
        <taxon>Mytiloidea</taxon>
        <taxon>Mytilidae</taxon>
        <taxon>Mytilinae</taxon>
        <taxon>Mytilus</taxon>
    </lineage>
</organism>
<feature type="signal peptide" evidence="1">
    <location>
        <begin position="1"/>
        <end position="17"/>
    </location>
</feature>
<dbReference type="AlphaFoldDB" id="A0A6J8ELM1"/>
<dbReference type="EMBL" id="CACVKT020009147">
    <property type="protein sequence ID" value="CAC5420485.1"/>
    <property type="molecule type" value="Genomic_DNA"/>
</dbReference>
<dbReference type="GO" id="GO:0003824">
    <property type="term" value="F:catalytic activity"/>
    <property type="evidence" value="ECO:0007669"/>
    <property type="project" value="InterPro"/>
</dbReference>
<sequence>MLVILILLLLLSGDIEKHPGPSSLFSSDKSKLSSVSELSLDDLKFCLSKFISFVHLNVQSLEPKLDLINVELLHLDILCFTETWLKPDFHENDVLLDNFIKPFRHDRVDRIGGGVAVYVKSYLSAKRICDLEVSGVESVWLELKLKQKQERSRLGPCRPTVSSRKYQISLPCLWYI</sequence>
<evidence type="ECO:0000313" key="3">
    <source>
        <dbReference type="EMBL" id="CAC5420485.1"/>
    </source>
</evidence>
<name>A0A6J8ELM1_MYTCO</name>
<keyword evidence="1" id="KW-0732">Signal</keyword>
<evidence type="ECO:0000313" key="4">
    <source>
        <dbReference type="Proteomes" id="UP000507470"/>
    </source>
</evidence>
<dbReference type="OrthoDB" id="5987290at2759"/>
<dbReference type="InterPro" id="IPR036691">
    <property type="entry name" value="Endo/exonu/phosph_ase_sf"/>
</dbReference>
<evidence type="ECO:0000256" key="1">
    <source>
        <dbReference type="SAM" id="SignalP"/>
    </source>
</evidence>
<feature type="chain" id="PRO_5026811501" description="Endonuclease/exonuclease/phosphatase domain-containing protein" evidence="1">
    <location>
        <begin position="18"/>
        <end position="176"/>
    </location>
</feature>
<dbReference type="SUPFAM" id="SSF56219">
    <property type="entry name" value="DNase I-like"/>
    <property type="match status" value="1"/>
</dbReference>
<dbReference type="InterPro" id="IPR005135">
    <property type="entry name" value="Endo/exonuclease/phosphatase"/>
</dbReference>
<evidence type="ECO:0000259" key="2">
    <source>
        <dbReference type="Pfam" id="PF03372"/>
    </source>
</evidence>
<dbReference type="Gene3D" id="3.60.10.10">
    <property type="entry name" value="Endonuclease/exonuclease/phosphatase"/>
    <property type="match status" value="1"/>
</dbReference>
<dbReference type="Proteomes" id="UP000507470">
    <property type="component" value="Unassembled WGS sequence"/>
</dbReference>
<keyword evidence="4" id="KW-1185">Reference proteome</keyword>